<dbReference type="InterPro" id="IPR005224">
    <property type="entry name" value="SfsA"/>
</dbReference>
<dbReference type="AlphaFoldDB" id="A0A6C0DSS1"/>
<dbReference type="GO" id="GO:0003677">
    <property type="term" value="F:DNA binding"/>
    <property type="evidence" value="ECO:0007669"/>
    <property type="project" value="InterPro"/>
</dbReference>
<protein>
    <recommendedName>
        <fullName evidence="1">Sugar fermentation stimulation protein C-terminal domain-containing protein</fullName>
    </recommendedName>
</protein>
<sequence length="281" mass="31949">MLYELNDLIEGSVIKRPSKHIKTPYVADVLPLNLSEEILAHTASLGCCGLADAGASILMTPMPIPKNKNAKQKCQYRVYLSIHKEGNNEVIIGIHPKLAEDLTENALKLGLLSKLQNVKSYKRETTIFVEGKVDSRFDFSGIDTNGIPFIMEVKNVPLADYEDMTAKERKKMDFTGRNFNSKVAYFPDGYRKKSTDPVSPRALKHLRELTLIKKESKTRCIMCYVIQRTDVDRFQPSIIDPEYREAFIEARNSGVEIITMVVQWTRDGEARFICDDLKINI</sequence>
<evidence type="ECO:0000313" key="2">
    <source>
        <dbReference type="EMBL" id="QHT19581.1"/>
    </source>
</evidence>
<dbReference type="Gene3D" id="3.40.1350.60">
    <property type="match status" value="1"/>
</dbReference>
<dbReference type="EMBL" id="MN739668">
    <property type="protein sequence ID" value="QHT19581.1"/>
    <property type="molecule type" value="Genomic_DNA"/>
</dbReference>
<proteinExistence type="predicted"/>
<accession>A0A6C0DSS1</accession>
<feature type="domain" description="Sugar fermentation stimulation protein C-terminal" evidence="1">
    <location>
        <begin position="182"/>
        <end position="266"/>
    </location>
</feature>
<organism evidence="2">
    <name type="scientific">viral metagenome</name>
    <dbReference type="NCBI Taxonomy" id="1070528"/>
    <lineage>
        <taxon>unclassified sequences</taxon>
        <taxon>metagenomes</taxon>
        <taxon>organismal metagenomes</taxon>
    </lineage>
</organism>
<dbReference type="InterPro" id="IPR040452">
    <property type="entry name" value="SfsA_C"/>
</dbReference>
<dbReference type="Pfam" id="PF03749">
    <property type="entry name" value="SfsA"/>
    <property type="match status" value="1"/>
</dbReference>
<evidence type="ECO:0000259" key="1">
    <source>
        <dbReference type="Pfam" id="PF03749"/>
    </source>
</evidence>
<reference evidence="2" key="1">
    <citation type="journal article" date="2020" name="Nature">
        <title>Giant virus diversity and host interactions through global metagenomics.</title>
        <authorList>
            <person name="Schulz F."/>
            <person name="Roux S."/>
            <person name="Paez-Espino D."/>
            <person name="Jungbluth S."/>
            <person name="Walsh D.A."/>
            <person name="Denef V.J."/>
            <person name="McMahon K.D."/>
            <person name="Konstantinidis K.T."/>
            <person name="Eloe-Fadrosh E.A."/>
            <person name="Kyrpides N.C."/>
            <person name="Woyke T."/>
        </authorList>
    </citation>
    <scope>NUCLEOTIDE SEQUENCE</scope>
    <source>
        <strain evidence="2">GVMAG-M-3300023174-5</strain>
    </source>
</reference>
<dbReference type="PANTHER" id="PTHR30545">
    <property type="entry name" value="SUGAR FERMENTATION STIMULATION PROTEIN A"/>
    <property type="match status" value="1"/>
</dbReference>
<name>A0A6C0DSS1_9ZZZZ</name>
<dbReference type="PANTHER" id="PTHR30545:SF3">
    <property type="entry name" value="SUGAR FERMENTATION STIMULATION PROTEIN C-TERMINAL DOMAIN-CONTAINING PROTEIN"/>
    <property type="match status" value="1"/>
</dbReference>